<dbReference type="PANTHER" id="PTHR21497:SF24">
    <property type="entry name" value="E3 UBIQUITIN-PROTEIN LIGASE UBR1"/>
    <property type="match status" value="1"/>
</dbReference>
<evidence type="ECO:0000313" key="3">
    <source>
        <dbReference type="Proteomes" id="UP001642484"/>
    </source>
</evidence>
<dbReference type="EMBL" id="CAXAMN010026073">
    <property type="protein sequence ID" value="CAK9100440.1"/>
    <property type="molecule type" value="Genomic_DNA"/>
</dbReference>
<protein>
    <recommendedName>
        <fullName evidence="1">E3 ubiquitin-protein ligase</fullName>
        <ecNumber evidence="1">2.3.2.27</ecNumber>
    </recommendedName>
</protein>
<comment type="catalytic activity">
    <reaction evidence="1">
        <text>S-ubiquitinyl-[E2 ubiquitin-conjugating enzyme]-L-cysteine + [acceptor protein]-L-lysine = [E2 ubiquitin-conjugating enzyme]-L-cysteine + N(6)-ubiquitinyl-[acceptor protein]-L-lysine.</text>
        <dbReference type="EC" id="2.3.2.27"/>
    </reaction>
</comment>
<name>A0ABP0RIL3_9DINO</name>
<keyword evidence="1" id="KW-0479">Metal-binding</keyword>
<keyword evidence="1" id="KW-0808">Transferase</keyword>
<reference evidence="2 3" key="1">
    <citation type="submission" date="2024-02" db="EMBL/GenBank/DDBJ databases">
        <authorList>
            <person name="Chen Y."/>
            <person name="Shah S."/>
            <person name="Dougan E. K."/>
            <person name="Thang M."/>
            <person name="Chan C."/>
        </authorList>
    </citation>
    <scope>NUCLEOTIDE SEQUENCE [LARGE SCALE GENOMIC DNA]</scope>
</reference>
<dbReference type="Proteomes" id="UP001642484">
    <property type="component" value="Unassembled WGS sequence"/>
</dbReference>
<dbReference type="EC" id="2.3.2.27" evidence="1"/>
<comment type="caution">
    <text evidence="2">The sequence shown here is derived from an EMBL/GenBank/DDBJ whole genome shotgun (WGS) entry which is preliminary data.</text>
</comment>
<proteinExistence type="inferred from homology"/>
<comment type="function">
    <text evidence="1">Ubiquitin ligase protein which is a component of the N-end rule pathway. Recognizes and binds to proteins bearing specific N-terminal residues that are destabilizing according to the N-end rule, leading to their ubiquitination and subsequent degradation.</text>
</comment>
<accession>A0ABP0RIL3</accession>
<keyword evidence="1" id="KW-0863">Zinc-finger</keyword>
<dbReference type="PANTHER" id="PTHR21497">
    <property type="entry name" value="UBIQUITIN LIGASE E3 ALPHA-RELATED"/>
    <property type="match status" value="1"/>
</dbReference>
<evidence type="ECO:0000256" key="1">
    <source>
        <dbReference type="RuleBase" id="RU366018"/>
    </source>
</evidence>
<gene>
    <name evidence="2" type="ORF">CCMP2556_LOCUS47454</name>
</gene>
<keyword evidence="1" id="KW-0862">Zinc</keyword>
<keyword evidence="1" id="KW-0833">Ubl conjugation pathway</keyword>
<sequence length="407" mass="45533">MVDLMLDLDFKHRFAKVFTTLYHELVQNREGNQDTNELGDFTCQIFTRQDVTLELVREMNLLKTLLNCLWDLLSPTLLEDAQPPVFNHESKTFRDHEIIQCSMDLLYVLDHAEVAKEILRSERGLREELWQGWLRILVAMQAMNPHVRRTGSHVEFTNPSWGNALTLHTDLMSNTWLILDAVETKAELEPVMRMARLAWQELRGWMLQVHLAEGRVGAAAMESIDYEVAAGTSFHVPVNRVLGMLIHQLCTRASASGKVTSVEQVAGVISMLKTGSYCEESSVTGEVLAGNAAVACGDSFFAKTCSEFGVLENMQRYSQYMLDDGSQQEQPHGRPHLPTLAPLVTYDALKRRMGAPTFTGSLACLLEREAAAELQRLASLSQAMLHGVPLRSSTLRESSTAKAIRSG</sequence>
<dbReference type="InterPro" id="IPR039164">
    <property type="entry name" value="UBR1-like"/>
</dbReference>
<comment type="pathway">
    <text evidence="1">Protein modification; protein ubiquitination.</text>
</comment>
<keyword evidence="3" id="KW-1185">Reference proteome</keyword>
<organism evidence="2 3">
    <name type="scientific">Durusdinium trenchii</name>
    <dbReference type="NCBI Taxonomy" id="1381693"/>
    <lineage>
        <taxon>Eukaryota</taxon>
        <taxon>Sar</taxon>
        <taxon>Alveolata</taxon>
        <taxon>Dinophyceae</taxon>
        <taxon>Suessiales</taxon>
        <taxon>Symbiodiniaceae</taxon>
        <taxon>Durusdinium</taxon>
    </lineage>
</organism>
<comment type="similarity">
    <text evidence="1">Belongs to the E3 ubiquitin-protein ligase UBR1-like family.</text>
</comment>
<evidence type="ECO:0000313" key="2">
    <source>
        <dbReference type="EMBL" id="CAK9100440.1"/>
    </source>
</evidence>